<dbReference type="InterPro" id="IPR036388">
    <property type="entry name" value="WH-like_DNA-bd_sf"/>
</dbReference>
<dbReference type="PRINTS" id="PR00039">
    <property type="entry name" value="HTHLYSR"/>
</dbReference>
<dbReference type="PANTHER" id="PTHR30419:SF8">
    <property type="entry name" value="NITROGEN ASSIMILATION TRANSCRIPTIONAL ACTIVATOR-RELATED"/>
    <property type="match status" value="1"/>
</dbReference>
<dbReference type="Gene3D" id="1.10.10.10">
    <property type="entry name" value="Winged helix-like DNA-binding domain superfamily/Winged helix DNA-binding domain"/>
    <property type="match status" value="1"/>
</dbReference>
<sequence length="296" mass="33597">MELRQLEYFMIVCKEMHFTRAAEKLNLSQPTLSEQIKRLEEEVGIPLFDRIGKKIALTEAGKILLKHSQSVFFEIEQAEAAIRDLNELQRGKLAIGSLLTCVNYLLPPAIIKFKQSYPNVKLSVHGLKTDDIKNGLLENELDLGITFLPVEEKEFASVPLFTEELTLAVPSGHPIASLKEIDMEKLKNISAILLPESYFLRQLIDRYCTEMGFSLQPILEMTTLESLLRMVSEGVGVTILPEPYLDSLDHSEVVKVKLINPTPQREIGFIYRKNKFICATTQTFMGQIKKAIRETT</sequence>
<dbReference type="PANTHER" id="PTHR30419">
    <property type="entry name" value="HTH-TYPE TRANSCRIPTIONAL REGULATOR YBHD"/>
    <property type="match status" value="1"/>
</dbReference>
<dbReference type="Gene3D" id="3.40.190.290">
    <property type="match status" value="1"/>
</dbReference>
<keyword evidence="3" id="KW-0238">DNA-binding</keyword>
<keyword evidence="7" id="KW-1185">Reference proteome</keyword>
<keyword evidence="2" id="KW-0805">Transcription regulation</keyword>
<feature type="domain" description="HTH lysR-type" evidence="5">
    <location>
        <begin position="1"/>
        <end position="58"/>
    </location>
</feature>
<dbReference type="EMBL" id="CP101914">
    <property type="protein sequence ID" value="UUI04633.1"/>
    <property type="molecule type" value="Genomic_DNA"/>
</dbReference>
<protein>
    <submittedName>
        <fullName evidence="6">LysR substrate-binding domain-containing protein</fullName>
    </submittedName>
</protein>
<keyword evidence="4" id="KW-0804">Transcription</keyword>
<dbReference type="PROSITE" id="PS50931">
    <property type="entry name" value="HTH_LYSR"/>
    <property type="match status" value="1"/>
</dbReference>
<evidence type="ECO:0000259" key="5">
    <source>
        <dbReference type="PROSITE" id="PS50931"/>
    </source>
</evidence>
<dbReference type="Pfam" id="PF03466">
    <property type="entry name" value="LysR_substrate"/>
    <property type="match status" value="1"/>
</dbReference>
<evidence type="ECO:0000313" key="7">
    <source>
        <dbReference type="Proteomes" id="UP001059773"/>
    </source>
</evidence>
<evidence type="ECO:0000256" key="3">
    <source>
        <dbReference type="ARBA" id="ARBA00023125"/>
    </source>
</evidence>
<organism evidence="6 7">
    <name type="scientific">Oceanobacillus jeddahense</name>
    <dbReference type="NCBI Taxonomy" id="1462527"/>
    <lineage>
        <taxon>Bacteria</taxon>
        <taxon>Bacillati</taxon>
        <taxon>Bacillota</taxon>
        <taxon>Bacilli</taxon>
        <taxon>Bacillales</taxon>
        <taxon>Bacillaceae</taxon>
        <taxon>Oceanobacillus</taxon>
    </lineage>
</organism>
<dbReference type="InterPro" id="IPR005119">
    <property type="entry name" value="LysR_subst-bd"/>
</dbReference>
<name>A0ABY5JW77_9BACI</name>
<dbReference type="InterPro" id="IPR050950">
    <property type="entry name" value="HTH-type_LysR_regulators"/>
</dbReference>
<gene>
    <name evidence="6" type="ORF">NP439_08260</name>
</gene>
<evidence type="ECO:0000256" key="4">
    <source>
        <dbReference type="ARBA" id="ARBA00023163"/>
    </source>
</evidence>
<proteinExistence type="inferred from homology"/>
<accession>A0ABY5JW77</accession>
<reference evidence="6" key="1">
    <citation type="submission" date="2022-07" db="EMBL/GenBank/DDBJ databases">
        <title>FELIX.</title>
        <authorList>
            <person name="Wan K.H."/>
            <person name="Park S."/>
            <person name="Lawrence Q."/>
            <person name="Eichenberger J.P."/>
            <person name="Booth B.W."/>
            <person name="Piaggio A.J."/>
            <person name="Chandler J.C."/>
            <person name="Franklin A.B."/>
            <person name="Celniker S.E."/>
        </authorList>
    </citation>
    <scope>NUCLEOTIDE SEQUENCE</scope>
    <source>
        <strain evidence="6">QA-1986 374</strain>
    </source>
</reference>
<dbReference type="SUPFAM" id="SSF53850">
    <property type="entry name" value="Periplasmic binding protein-like II"/>
    <property type="match status" value="1"/>
</dbReference>
<dbReference type="Proteomes" id="UP001059773">
    <property type="component" value="Chromosome"/>
</dbReference>
<comment type="similarity">
    <text evidence="1">Belongs to the LysR transcriptional regulatory family.</text>
</comment>
<dbReference type="InterPro" id="IPR000847">
    <property type="entry name" value="LysR_HTH_N"/>
</dbReference>
<dbReference type="CDD" id="cd05466">
    <property type="entry name" value="PBP2_LTTR_substrate"/>
    <property type="match status" value="1"/>
</dbReference>
<evidence type="ECO:0000256" key="2">
    <source>
        <dbReference type="ARBA" id="ARBA00023015"/>
    </source>
</evidence>
<evidence type="ECO:0000313" key="6">
    <source>
        <dbReference type="EMBL" id="UUI04633.1"/>
    </source>
</evidence>
<dbReference type="SUPFAM" id="SSF46785">
    <property type="entry name" value="Winged helix' DNA-binding domain"/>
    <property type="match status" value="1"/>
</dbReference>
<dbReference type="InterPro" id="IPR036390">
    <property type="entry name" value="WH_DNA-bd_sf"/>
</dbReference>
<dbReference type="RefSeq" id="WP_256709536.1">
    <property type="nucleotide sequence ID" value="NZ_CP101914.1"/>
</dbReference>
<evidence type="ECO:0000256" key="1">
    <source>
        <dbReference type="ARBA" id="ARBA00009437"/>
    </source>
</evidence>
<dbReference type="Pfam" id="PF00126">
    <property type="entry name" value="HTH_1"/>
    <property type="match status" value="1"/>
</dbReference>